<dbReference type="RefSeq" id="WP_128357680.1">
    <property type="nucleotide sequence ID" value="NZ_CP053840.1"/>
</dbReference>
<name>A0AAE7B9E4_9BACT</name>
<comment type="similarity">
    <text evidence="2 10 11">Belongs to the TonB-dependent receptor family.</text>
</comment>
<evidence type="ECO:0000256" key="8">
    <source>
        <dbReference type="ARBA" id="ARBA00023136"/>
    </source>
</evidence>
<evidence type="ECO:0000259" key="14">
    <source>
        <dbReference type="Pfam" id="PF07715"/>
    </source>
</evidence>
<evidence type="ECO:0000256" key="3">
    <source>
        <dbReference type="ARBA" id="ARBA00022448"/>
    </source>
</evidence>
<dbReference type="InterPro" id="IPR010917">
    <property type="entry name" value="TonB_rcpt_CS"/>
</dbReference>
<evidence type="ECO:0000256" key="2">
    <source>
        <dbReference type="ARBA" id="ARBA00009810"/>
    </source>
</evidence>
<evidence type="ECO:0000256" key="6">
    <source>
        <dbReference type="ARBA" id="ARBA00022729"/>
    </source>
</evidence>
<dbReference type="InterPro" id="IPR000531">
    <property type="entry name" value="Beta-barrel_TonB"/>
</dbReference>
<keyword evidence="9 10" id="KW-0998">Cell outer membrane</keyword>
<evidence type="ECO:0000256" key="5">
    <source>
        <dbReference type="ARBA" id="ARBA00022692"/>
    </source>
</evidence>
<dbReference type="EMBL" id="CP053840">
    <property type="protein sequence ID" value="QKF66169.1"/>
    <property type="molecule type" value="Genomic_DNA"/>
</dbReference>
<feature type="chain" id="PRO_5042003892" evidence="12">
    <location>
        <begin position="23"/>
        <end position="658"/>
    </location>
</feature>
<dbReference type="InterPro" id="IPR037066">
    <property type="entry name" value="Plug_dom_sf"/>
</dbReference>
<feature type="domain" description="TonB-dependent receptor-like beta-barrel" evidence="13">
    <location>
        <begin position="224"/>
        <end position="621"/>
    </location>
</feature>
<dbReference type="PANTHER" id="PTHR30069">
    <property type="entry name" value="TONB-DEPENDENT OUTER MEMBRANE RECEPTOR"/>
    <property type="match status" value="1"/>
</dbReference>
<keyword evidence="15" id="KW-0675">Receptor</keyword>
<evidence type="ECO:0000256" key="11">
    <source>
        <dbReference type="RuleBase" id="RU003357"/>
    </source>
</evidence>
<dbReference type="GO" id="GO:0009279">
    <property type="term" value="C:cell outer membrane"/>
    <property type="evidence" value="ECO:0007669"/>
    <property type="project" value="UniProtKB-SubCell"/>
</dbReference>
<dbReference type="PANTHER" id="PTHR30069:SF41">
    <property type="entry name" value="HEME_HEMOPEXIN UTILIZATION PROTEIN C"/>
    <property type="match status" value="1"/>
</dbReference>
<evidence type="ECO:0000256" key="12">
    <source>
        <dbReference type="SAM" id="SignalP"/>
    </source>
</evidence>
<evidence type="ECO:0000256" key="1">
    <source>
        <dbReference type="ARBA" id="ARBA00004571"/>
    </source>
</evidence>
<dbReference type="PROSITE" id="PS52016">
    <property type="entry name" value="TONB_DEPENDENT_REC_3"/>
    <property type="match status" value="1"/>
</dbReference>
<dbReference type="InterPro" id="IPR039426">
    <property type="entry name" value="TonB-dep_rcpt-like"/>
</dbReference>
<dbReference type="Gene3D" id="2.170.130.10">
    <property type="entry name" value="TonB-dependent receptor, plug domain"/>
    <property type="match status" value="1"/>
</dbReference>
<keyword evidence="16" id="KW-1185">Reference proteome</keyword>
<dbReference type="KEGG" id="avp:AVENP_0595"/>
<protein>
    <submittedName>
        <fullName evidence="15">TonB-dependent receptor</fullName>
    </submittedName>
</protein>
<dbReference type="Pfam" id="PF00593">
    <property type="entry name" value="TonB_dep_Rec_b-barrel"/>
    <property type="match status" value="1"/>
</dbReference>
<sequence length="658" mass="72272">MKQKILLSSLTALVLMTNNLNAQETTEIEDVTVWETQVISSSLNLGENAIETKQADHLSDLLRDLPGVEVGGSHSINNRINMRGLQDEDLSITLDGAKIQNVNMFHHIGNLLINPDILKKADIQVGTNSVVSGSLGGSVAFETKDGKDMLDKGKDFGARVSSTYNSNNSLGGSITGYGKVSNDIDFLVYHNYLNKNNWKDGEGKKSFGSDGNIQNTLTKLGYNINDAQRISISYDTLTDEGDYFPRPDMGSNANAALTGAGKTFDTEYTRETITLKHELNLGDKLVLDTTVYSNENELERDENWVGGARSPRPDFIGTLKGEVKTVGLNTKAQSNIDVLTTLNTFTYGLTYDEQTSKVSWNGAKYGKDEEAKETAIFVEDAIDFDNGLVITPGVRYTNYKLDSSYGDINDNEFTYGLAGEYALSETVTLQASGTTLYKGVPMVDVLASDRTVMTESGDLKAETGLNKEVGFTYLNDNVLNADKVGFSFKYFRTDIKDVIQAWDGNTPIIFNNGDLELKGFEASFKFIKGDVSTLFALSKSDTEFSATQKASNYEQGDKVTIGIDYKITPLVDVSWNSIFVKGSGDGVDSLEKSGYGVHDASIKYIPEINKNLSVIAGIDNIFDKEYIAHTSRNDYSRGIFLGDYEPGRSYKVTLAYKF</sequence>
<dbReference type="AlphaFoldDB" id="A0AAE7B9E4"/>
<evidence type="ECO:0000256" key="4">
    <source>
        <dbReference type="ARBA" id="ARBA00022452"/>
    </source>
</evidence>
<dbReference type="InterPro" id="IPR012910">
    <property type="entry name" value="Plug_dom"/>
</dbReference>
<feature type="domain" description="TonB-dependent receptor plug" evidence="14">
    <location>
        <begin position="44"/>
        <end position="134"/>
    </location>
</feature>
<accession>A0AAE7B9E4</accession>
<dbReference type="Proteomes" id="UP000503482">
    <property type="component" value="Chromosome"/>
</dbReference>
<evidence type="ECO:0000256" key="10">
    <source>
        <dbReference type="PROSITE-ProRule" id="PRU01360"/>
    </source>
</evidence>
<keyword evidence="3 10" id="KW-0813">Transport</keyword>
<dbReference type="Pfam" id="PF07715">
    <property type="entry name" value="Plug"/>
    <property type="match status" value="1"/>
</dbReference>
<keyword evidence="8 10" id="KW-0472">Membrane</keyword>
<evidence type="ECO:0000256" key="7">
    <source>
        <dbReference type="ARBA" id="ARBA00023077"/>
    </source>
</evidence>
<dbReference type="CDD" id="cd01347">
    <property type="entry name" value="ligand_gated_channel"/>
    <property type="match status" value="1"/>
</dbReference>
<keyword evidence="7 11" id="KW-0798">TonB box</keyword>
<keyword evidence="5 10" id="KW-0812">Transmembrane</keyword>
<gene>
    <name evidence="15" type="ORF">AVENP_0595</name>
</gene>
<dbReference type="SUPFAM" id="SSF56935">
    <property type="entry name" value="Porins"/>
    <property type="match status" value="1"/>
</dbReference>
<organism evidence="15 16">
    <name type="scientific">Arcobacter venerupis</name>
    <dbReference type="NCBI Taxonomy" id="1054033"/>
    <lineage>
        <taxon>Bacteria</taxon>
        <taxon>Pseudomonadati</taxon>
        <taxon>Campylobacterota</taxon>
        <taxon>Epsilonproteobacteria</taxon>
        <taxon>Campylobacterales</taxon>
        <taxon>Arcobacteraceae</taxon>
        <taxon>Arcobacter</taxon>
    </lineage>
</organism>
<evidence type="ECO:0000313" key="15">
    <source>
        <dbReference type="EMBL" id="QKF66169.1"/>
    </source>
</evidence>
<feature type="signal peptide" evidence="12">
    <location>
        <begin position="1"/>
        <end position="22"/>
    </location>
</feature>
<proteinExistence type="inferred from homology"/>
<evidence type="ECO:0000256" key="9">
    <source>
        <dbReference type="ARBA" id="ARBA00023237"/>
    </source>
</evidence>
<dbReference type="PROSITE" id="PS01156">
    <property type="entry name" value="TONB_DEPENDENT_REC_2"/>
    <property type="match status" value="1"/>
</dbReference>
<comment type="subcellular location">
    <subcellularLocation>
        <location evidence="1 10">Cell outer membrane</location>
        <topology evidence="1 10">Multi-pass membrane protein</topology>
    </subcellularLocation>
</comment>
<evidence type="ECO:0000313" key="16">
    <source>
        <dbReference type="Proteomes" id="UP000503482"/>
    </source>
</evidence>
<dbReference type="InterPro" id="IPR036942">
    <property type="entry name" value="Beta-barrel_TonB_sf"/>
</dbReference>
<dbReference type="GO" id="GO:0015344">
    <property type="term" value="F:siderophore uptake transmembrane transporter activity"/>
    <property type="evidence" value="ECO:0007669"/>
    <property type="project" value="TreeGrafter"/>
</dbReference>
<dbReference type="GO" id="GO:0044718">
    <property type="term" value="P:siderophore transmembrane transport"/>
    <property type="evidence" value="ECO:0007669"/>
    <property type="project" value="TreeGrafter"/>
</dbReference>
<evidence type="ECO:0000259" key="13">
    <source>
        <dbReference type="Pfam" id="PF00593"/>
    </source>
</evidence>
<keyword evidence="4 10" id="KW-1134">Transmembrane beta strand</keyword>
<keyword evidence="6 12" id="KW-0732">Signal</keyword>
<dbReference type="Gene3D" id="2.40.170.20">
    <property type="entry name" value="TonB-dependent receptor, beta-barrel domain"/>
    <property type="match status" value="1"/>
</dbReference>
<reference evidence="15 16" key="1">
    <citation type="submission" date="2020-05" db="EMBL/GenBank/DDBJ databases">
        <title>Complete genome sequencing of Campylobacter and Arcobacter type strains.</title>
        <authorList>
            <person name="Miller W.G."/>
            <person name="Yee E."/>
        </authorList>
    </citation>
    <scope>NUCLEOTIDE SEQUENCE [LARGE SCALE GENOMIC DNA]</scope>
    <source>
        <strain evidence="15 16">LMG 26156</strain>
    </source>
</reference>